<protein>
    <submittedName>
        <fullName evidence="2">M15 family metallopeptidase</fullName>
    </submittedName>
</protein>
<dbReference type="SUPFAM" id="SSF55166">
    <property type="entry name" value="Hedgehog/DD-peptidase"/>
    <property type="match status" value="1"/>
</dbReference>
<reference evidence="3" key="1">
    <citation type="journal article" date="2019" name="Int. J. Syst. Evol. Microbiol.">
        <title>The Global Catalogue of Microorganisms (GCM) 10K type strain sequencing project: providing services to taxonomists for standard genome sequencing and annotation.</title>
        <authorList>
            <consortium name="The Broad Institute Genomics Platform"/>
            <consortium name="The Broad Institute Genome Sequencing Center for Infectious Disease"/>
            <person name="Wu L."/>
            <person name="Ma J."/>
        </authorList>
    </citation>
    <scope>NUCLEOTIDE SEQUENCE [LARGE SCALE GENOMIC DNA]</scope>
    <source>
        <strain evidence="3">JCM 14549</strain>
    </source>
</reference>
<proteinExistence type="predicted"/>
<dbReference type="CDD" id="cd14846">
    <property type="entry name" value="Peptidase_M15_like"/>
    <property type="match status" value="1"/>
</dbReference>
<dbReference type="Gene3D" id="3.30.1380.10">
    <property type="match status" value="1"/>
</dbReference>
<dbReference type="Proteomes" id="UP001403094">
    <property type="component" value="Unassembled WGS sequence"/>
</dbReference>
<dbReference type="InterPro" id="IPR052179">
    <property type="entry name" value="DD-CPase-like"/>
</dbReference>
<accession>A0ABP5G7J1</accession>
<evidence type="ECO:0000313" key="2">
    <source>
        <dbReference type="EMBL" id="GAA2041519.1"/>
    </source>
</evidence>
<organism evidence="2 3">
    <name type="scientific">Streptomyces cheonanensis</name>
    <dbReference type="NCBI Taxonomy" id="312720"/>
    <lineage>
        <taxon>Bacteria</taxon>
        <taxon>Bacillati</taxon>
        <taxon>Actinomycetota</taxon>
        <taxon>Actinomycetes</taxon>
        <taxon>Kitasatosporales</taxon>
        <taxon>Streptomycetaceae</taxon>
        <taxon>Streptomyces</taxon>
    </lineage>
</organism>
<dbReference type="EMBL" id="BAAANQ010000001">
    <property type="protein sequence ID" value="GAA2041519.1"/>
    <property type="molecule type" value="Genomic_DNA"/>
</dbReference>
<name>A0ABP5G7J1_9ACTN</name>
<dbReference type="InterPro" id="IPR003709">
    <property type="entry name" value="VanY-like_core_dom"/>
</dbReference>
<sequence>MAFTLIAVAVIGVVACQAVERTSGDHLTPTTRPSGSDGLDQGVLPSRATVFDADLPGIDGLAPDLRSALELATRDARADDIEIFVNSGWRSSALQRRLLDEAVSEYGSREEAARWVASPETSAHVSGEAVDIGGMDAYLWLSERDRGAAYGLCQIYANEPWHFEYRPDALSEGCPEQYLDPTHDPNMRP</sequence>
<gene>
    <name evidence="2" type="ORF">GCM10009757_04050</name>
</gene>
<dbReference type="RefSeq" id="WP_246338222.1">
    <property type="nucleotide sequence ID" value="NZ_BAAANQ010000001.1"/>
</dbReference>
<evidence type="ECO:0000313" key="3">
    <source>
        <dbReference type="Proteomes" id="UP001403094"/>
    </source>
</evidence>
<feature type="domain" description="D-alanyl-D-alanine carboxypeptidase-like core" evidence="1">
    <location>
        <begin position="63"/>
        <end position="137"/>
    </location>
</feature>
<dbReference type="Pfam" id="PF02557">
    <property type="entry name" value="VanY"/>
    <property type="match status" value="1"/>
</dbReference>
<dbReference type="InterPro" id="IPR009045">
    <property type="entry name" value="Zn_M74/Hedgehog-like"/>
</dbReference>
<evidence type="ECO:0000259" key="1">
    <source>
        <dbReference type="Pfam" id="PF02557"/>
    </source>
</evidence>
<keyword evidence="3" id="KW-1185">Reference proteome</keyword>
<dbReference type="PANTHER" id="PTHR34385:SF1">
    <property type="entry name" value="PEPTIDOGLYCAN L-ALANYL-D-GLUTAMATE ENDOPEPTIDASE CWLK"/>
    <property type="match status" value="1"/>
</dbReference>
<comment type="caution">
    <text evidence="2">The sequence shown here is derived from an EMBL/GenBank/DDBJ whole genome shotgun (WGS) entry which is preliminary data.</text>
</comment>
<dbReference type="PANTHER" id="PTHR34385">
    <property type="entry name" value="D-ALANYL-D-ALANINE CARBOXYPEPTIDASE"/>
    <property type="match status" value="1"/>
</dbReference>